<feature type="region of interest" description="Disordered" evidence="2">
    <location>
        <begin position="874"/>
        <end position="894"/>
    </location>
</feature>
<dbReference type="EMBL" id="FO904940">
    <property type="protein sequence ID" value="CDP30253.1"/>
    <property type="molecule type" value="Genomic_DNA"/>
</dbReference>
<keyword evidence="5" id="KW-1185">Reference proteome</keyword>
<dbReference type="PANTHER" id="PTHR10039">
    <property type="entry name" value="AMELOGENIN"/>
    <property type="match status" value="1"/>
</dbReference>
<feature type="domain" description="Nephrocystin 3-like N-terminal" evidence="3">
    <location>
        <begin position="349"/>
        <end position="532"/>
    </location>
</feature>
<dbReference type="SUPFAM" id="SSF52540">
    <property type="entry name" value="P-loop containing nucleoside triphosphate hydrolases"/>
    <property type="match status" value="1"/>
</dbReference>
<protein>
    <recommendedName>
        <fullName evidence="3">Nephrocystin 3-like N-terminal domain-containing protein</fullName>
    </recommendedName>
</protein>
<feature type="compositionally biased region" description="Basic and acidic residues" evidence="2">
    <location>
        <begin position="1108"/>
        <end position="1122"/>
    </location>
</feature>
<dbReference type="SUPFAM" id="SSF53474">
    <property type="entry name" value="alpha/beta-Hydrolases"/>
    <property type="match status" value="1"/>
</dbReference>
<keyword evidence="1" id="KW-0677">Repeat</keyword>
<name>A0A090D882_PODAN</name>
<feature type="compositionally biased region" description="Basic and acidic residues" evidence="2">
    <location>
        <begin position="1211"/>
        <end position="1223"/>
    </location>
</feature>
<sequence length="1350" mass="151239">MAEAMDSVQRFWHLPHRITGGFRRDDEKYHSDLILLHPDPKAVKEEEEVLPPQAELIFVAGLGGHYLETWKHKDEYGKVTIWPRDLLGLKHCGVENVRVWSFHYNTTLRGASDATKVTDHAHELLDLLMMKLTGDLFPVPGPDGRWEFQLNPIIFVGHSLGGMLIKRAMLLANTRPNYHMFFAVPHHGLDRQDWKKYLKLVLNINSPLRGLTPSSRMEAQAIQNSGVLADITDEFRRLQEYLFFVNYVEGKVMPDLDAPLVDEGRGWMDAPRKLQIKLEGHHLDLCRFAEPNPNVQKKGGFQLVVSHLKHLMGVTKALEHIGDDARRALESLCPTGFHGYFMAKQATTGTCGWISERKEFQDWVEDDKESRMLWIQGPPASGKSFLARHIITDLIPSSTTQKVAHCFLDESVAGRRTLVDLLRATLHHALRIEPELIQHYLVPPYLEAQRHSKTSNNPLSDDSIWTLEVLVPLWPEVVSKVTARDILTVVVDGFDEMSRDCQDGFFSCIDDFTAKAESQEQRERLKVLLISREDGKLKERKDFQHYFITTEDIREDVQKTVMAALTNIDNWDGPEMDMVQRRLNSLDTAQVKKICDIVVESSNGDHHLANLKAQELFGSLVIEPISTTAALAKELPNDTASMYDRVLRRAQRNTTYQPFLKHILRWAAFQIEPLKEAEVNTAVALSMAQDQVSQRRVTTLELESLRNLVGSTRAMVQQHGRRLVEVKEGVLQPVNQTLKSCLTKPRNDQSLHLEEMSSHAALAKICIEYLTMPYFADSRQPTASSLEDKVKKRIEEHPFSCYAAPHWDDHVAAAGSVWGEADSHIVQVQQLLRDETTHYGISCAEVRWYLKRRTMDEFPLSYRGALDEAPTAASTPLSVVDSPPLTESPDTVFESSGDVAATGITIRSLNREHEVKQDDPTPAGRINHAGPAVRDQDAVSGVGHPRGPLDVDTNFQNLVALSHGPIQSLNQLERKGAGEAAKSPIAVQRHPERTAALERHDQPPERSALSGTTLPLRYVERRKTRSLRDVDPLELLQPKEATGIVDSLRKADKDPVSVGEQSMLNASVNPPVPQPTTAAQFSNHRPSQNAPTRPTDRGVSNIAGQSQTRRDREHRSFYDRLQQDPNLMDVVPPPPDLDLERRTMNAMLNTNTPSQQPAPPTVSLLPNIVPVSPQQSPKRQSVDPAPLEPRSNASRRSEETTSNPAHASTKKPTEARKSEEPVSHRAAAVRPPSTNRLPPAAVPTYPNLSPTTYTADNRDTRFRNEPQPQPGLDSAQFPYLHDDDQSQDGSERSESVAGGDTPAQKAKRGLLRRALHKTAKRVDEASKRIGMTSAFVFMAGGCDADILEGL</sequence>
<dbReference type="InParanoid" id="A0A090D882"/>
<feature type="compositionally biased region" description="Basic and acidic residues" evidence="2">
    <location>
        <begin position="1280"/>
        <end position="1294"/>
    </location>
</feature>
<feature type="compositionally biased region" description="Polar residues" evidence="2">
    <location>
        <begin position="1146"/>
        <end position="1155"/>
    </location>
</feature>
<reference evidence="4 5" key="1">
    <citation type="journal article" date="2008" name="Genome Biol.">
        <title>The genome sequence of the model ascomycete fungus Podospora anserina.</title>
        <authorList>
            <person name="Espagne E."/>
            <person name="Lespinet O."/>
            <person name="Malagnac F."/>
            <person name="Da Silva C."/>
            <person name="Jaillon O."/>
            <person name="Porcel B.M."/>
            <person name="Couloux A."/>
            <person name="Aury J.-M."/>
            <person name="Segurens B."/>
            <person name="Poulain J."/>
            <person name="Anthouard V."/>
            <person name="Grossetete S."/>
            <person name="Khalili H."/>
            <person name="Coppin E."/>
            <person name="Dequard-Chablat M."/>
            <person name="Picard M."/>
            <person name="Contamine V."/>
            <person name="Arnaise S."/>
            <person name="Bourdais A."/>
            <person name="Berteaux-Lecellier V."/>
            <person name="Gautheret D."/>
            <person name="de Vries R.P."/>
            <person name="Battaglia E."/>
            <person name="Coutinho P.M."/>
            <person name="Danchin E.G.J."/>
            <person name="Henrissat B."/>
            <person name="El Khoury R."/>
            <person name="Sainsard-Chanet A."/>
            <person name="Boivin A."/>
            <person name="Pinan-Lucarre B."/>
            <person name="Sellem C.H."/>
            <person name="Debuchy R."/>
            <person name="Wincker P."/>
            <person name="Weissenbach J."/>
            <person name="Silar P."/>
        </authorList>
    </citation>
    <scope>NUCLEOTIDE SEQUENCE [LARGE SCALE GENOMIC DNA]</scope>
    <source>
        <strain evidence="5">S / ATCC MYA-4624 / DSM 980 / FGSC 10383</strain>
    </source>
</reference>
<feature type="compositionally biased region" description="Polar residues" evidence="2">
    <location>
        <begin position="1075"/>
        <end position="1092"/>
    </location>
</feature>
<dbReference type="InterPro" id="IPR029058">
    <property type="entry name" value="AB_hydrolase_fold"/>
</dbReference>
<evidence type="ECO:0000256" key="1">
    <source>
        <dbReference type="ARBA" id="ARBA00022737"/>
    </source>
</evidence>
<dbReference type="InterPro" id="IPR056884">
    <property type="entry name" value="NPHP3-like_N"/>
</dbReference>
<dbReference type="Gene3D" id="3.40.50.300">
    <property type="entry name" value="P-loop containing nucleotide triphosphate hydrolases"/>
    <property type="match status" value="1"/>
</dbReference>
<feature type="region of interest" description="Disordered" evidence="2">
    <location>
        <begin position="974"/>
        <end position="1017"/>
    </location>
</feature>
<evidence type="ECO:0000313" key="5">
    <source>
        <dbReference type="Proteomes" id="UP000001197"/>
    </source>
</evidence>
<dbReference type="Pfam" id="PF24883">
    <property type="entry name" value="NPHP3_N"/>
    <property type="match status" value="1"/>
</dbReference>
<feature type="compositionally biased region" description="Basic and acidic residues" evidence="2">
    <location>
        <begin position="989"/>
        <end position="1004"/>
    </location>
</feature>
<evidence type="ECO:0000313" key="4">
    <source>
        <dbReference type="EMBL" id="CDP30253.1"/>
    </source>
</evidence>
<evidence type="ECO:0000256" key="2">
    <source>
        <dbReference type="SAM" id="MobiDB-lite"/>
    </source>
</evidence>
<dbReference type="InterPro" id="IPR027417">
    <property type="entry name" value="P-loop_NTPase"/>
</dbReference>
<evidence type="ECO:0000259" key="3">
    <source>
        <dbReference type="Pfam" id="PF24883"/>
    </source>
</evidence>
<dbReference type="Proteomes" id="UP000001197">
    <property type="component" value="Chromosome 5"/>
</dbReference>
<proteinExistence type="predicted"/>
<accession>A0A090D882</accession>
<feature type="region of interest" description="Disordered" evidence="2">
    <location>
        <begin position="911"/>
        <end position="941"/>
    </location>
</feature>
<organism evidence="4 5">
    <name type="scientific">Podospora anserina (strain S / ATCC MYA-4624 / DSM 980 / FGSC 10383)</name>
    <name type="common">Pleurage anserina</name>
    <dbReference type="NCBI Taxonomy" id="515849"/>
    <lineage>
        <taxon>Eukaryota</taxon>
        <taxon>Fungi</taxon>
        <taxon>Dikarya</taxon>
        <taxon>Ascomycota</taxon>
        <taxon>Pezizomycotina</taxon>
        <taxon>Sordariomycetes</taxon>
        <taxon>Sordariomycetidae</taxon>
        <taxon>Sordariales</taxon>
        <taxon>Podosporaceae</taxon>
        <taxon>Podospora</taxon>
        <taxon>Podospora anserina</taxon>
    </lineage>
</organism>
<feature type="region of interest" description="Disordered" evidence="2">
    <location>
        <begin position="1064"/>
        <end position="1309"/>
    </location>
</feature>
<dbReference type="Gene3D" id="3.40.50.1820">
    <property type="entry name" value="alpha/beta hydrolase"/>
    <property type="match status" value="1"/>
</dbReference>
<dbReference type="PANTHER" id="PTHR10039:SF14">
    <property type="entry name" value="NACHT DOMAIN-CONTAINING PROTEIN"/>
    <property type="match status" value="1"/>
</dbReference>
<feature type="compositionally biased region" description="Polar residues" evidence="2">
    <location>
        <begin position="1246"/>
        <end position="1255"/>
    </location>
</feature>
<reference evidence="5" key="2">
    <citation type="journal article" date="2014" name="Genetics">
        <title>Maintaining two mating types: Structure of the mating type locus and its role in heterokaryosis in Podospora anserina.</title>
        <authorList>
            <person name="Grognet P."/>
            <person name="Bidard F."/>
            <person name="Kuchly C."/>
            <person name="Tong L.C.H."/>
            <person name="Coppin E."/>
            <person name="Benkhali J.A."/>
            <person name="Couloux A."/>
            <person name="Wincker P."/>
            <person name="Debuchy R."/>
            <person name="Silar P."/>
        </authorList>
    </citation>
    <scope>GENOME REANNOTATION</scope>
    <source>
        <strain evidence="5">S / ATCC MYA-4624 / DSM 980 / FGSC 10383</strain>
    </source>
</reference>
<dbReference type="eggNOG" id="KOG2029">
    <property type="taxonomic scope" value="Eukaryota"/>
</dbReference>